<dbReference type="EMBL" id="CAJZBQ010000062">
    <property type="protein sequence ID" value="CAG9335223.1"/>
    <property type="molecule type" value="Genomic_DNA"/>
</dbReference>
<evidence type="ECO:0000313" key="1">
    <source>
        <dbReference type="EMBL" id="CAG9335223.1"/>
    </source>
</evidence>
<gene>
    <name evidence="1" type="ORF">BSTOLATCC_MIC63701</name>
</gene>
<comment type="caution">
    <text evidence="1">The sequence shown here is derived from an EMBL/GenBank/DDBJ whole genome shotgun (WGS) entry which is preliminary data.</text>
</comment>
<organism evidence="1 2">
    <name type="scientific">Blepharisma stoltei</name>
    <dbReference type="NCBI Taxonomy" id="1481888"/>
    <lineage>
        <taxon>Eukaryota</taxon>
        <taxon>Sar</taxon>
        <taxon>Alveolata</taxon>
        <taxon>Ciliophora</taxon>
        <taxon>Postciliodesmatophora</taxon>
        <taxon>Heterotrichea</taxon>
        <taxon>Heterotrichida</taxon>
        <taxon>Blepharismidae</taxon>
        <taxon>Blepharisma</taxon>
    </lineage>
</organism>
<keyword evidence="2" id="KW-1185">Reference proteome</keyword>
<reference evidence="1" key="1">
    <citation type="submission" date="2021-09" db="EMBL/GenBank/DDBJ databases">
        <authorList>
            <consortium name="AG Swart"/>
            <person name="Singh M."/>
            <person name="Singh A."/>
            <person name="Seah K."/>
            <person name="Emmerich C."/>
        </authorList>
    </citation>
    <scope>NUCLEOTIDE SEQUENCE</scope>
    <source>
        <strain evidence="1">ATCC30299</strain>
    </source>
</reference>
<sequence>MHIAHTGSTKGSWEKGSFGTFLIYMCSGSLKKRGDQNLKIRLDLGEIGLEIFLKKGYFDFLIKNDFMFCLKKCSIIQLGN</sequence>
<accession>A0AAU9KC06</accession>
<dbReference type="AlphaFoldDB" id="A0AAU9KC06"/>
<proteinExistence type="predicted"/>
<name>A0AAU9KC06_9CILI</name>
<protein>
    <submittedName>
        <fullName evidence="1">Uncharacterized protein</fullName>
    </submittedName>
</protein>
<evidence type="ECO:0000313" key="2">
    <source>
        <dbReference type="Proteomes" id="UP001162131"/>
    </source>
</evidence>
<dbReference type="Proteomes" id="UP001162131">
    <property type="component" value="Unassembled WGS sequence"/>
</dbReference>